<dbReference type="GO" id="GO:0005634">
    <property type="term" value="C:nucleus"/>
    <property type="evidence" value="ECO:0000318"/>
    <property type="project" value="GO_Central"/>
</dbReference>
<evidence type="ECO:0000313" key="4">
    <source>
        <dbReference type="Proteomes" id="UP000002277"/>
    </source>
</evidence>
<dbReference type="PANTHER" id="PTHR46029">
    <property type="entry name" value="C-TERMINAL-BINDING PROTEIN"/>
    <property type="match status" value="1"/>
</dbReference>
<proteinExistence type="predicted"/>
<dbReference type="Pfam" id="PF00389">
    <property type="entry name" value="2-Hacid_dh"/>
    <property type="match status" value="1"/>
</dbReference>
<dbReference type="GO" id="GO:0051287">
    <property type="term" value="F:NAD binding"/>
    <property type="evidence" value="ECO:0007669"/>
    <property type="project" value="InterPro"/>
</dbReference>
<evidence type="ECO:0000256" key="1">
    <source>
        <dbReference type="SAM" id="MobiDB-lite"/>
    </source>
</evidence>
<dbReference type="GO" id="GO:0001221">
    <property type="term" value="F:transcription coregulator binding"/>
    <property type="evidence" value="ECO:0000318"/>
    <property type="project" value="GO_Central"/>
</dbReference>
<dbReference type="SUPFAM" id="SSF51735">
    <property type="entry name" value="NAD(P)-binding Rossmann-fold domains"/>
    <property type="match status" value="1"/>
</dbReference>
<dbReference type="Ensembl" id="ENSPTRT00000076580.1">
    <property type="protein sequence ID" value="ENSPTRP00000065677.1"/>
    <property type="gene ID" value="ENSPTRG00000043174.1"/>
</dbReference>
<dbReference type="InterPro" id="IPR051638">
    <property type="entry name" value="CTBP_dehydrogenase"/>
</dbReference>
<protein>
    <recommendedName>
        <fullName evidence="2">D-isomer specific 2-hydroxyacid dehydrogenase catalytic domain-containing protein</fullName>
    </recommendedName>
</protein>
<dbReference type="Gene3D" id="3.40.50.720">
    <property type="entry name" value="NAD(P)-binding Rossmann-like Domain"/>
    <property type="match status" value="3"/>
</dbReference>
<feature type="region of interest" description="Disordered" evidence="1">
    <location>
        <begin position="346"/>
        <end position="375"/>
    </location>
</feature>
<reference evidence="3" key="2">
    <citation type="submission" date="2025-09" db="UniProtKB">
        <authorList>
            <consortium name="Ensembl"/>
        </authorList>
    </citation>
    <scope>IDENTIFICATION</scope>
</reference>
<sequence length="396" mass="43048">MAPVDKQRLDRICEGIRPQITKVPLNTHPVVALLDGRDYTVMPILKDLDTVAFCDAQSTQETHKKVLNEAVGAMMYHTISLTREDLEKFKALRVILQVGSGYDNVAIKAAGKLEIAVCNVPSSAVEETADSTICHILNLYRGNRLLYQALQEGTRVQSVEQISEVASGAACICGEMLGLIGFGHTQQEVAAFAGWDRGLHQQDLLYQSDCVSLHCNLNEQNDHLINDFTIMQMRQGAFLAKAARGGLVDEKALKEGRIRGAALDVNESKPFSFAQGLLKDQVSLEMREAAEFFVTSALWSVIDQQAINPELNGATYRYLPGMVGVAPGLLPAAMEGTIPGGIPVTDNLPTGVHPSQGPSPNSPPNMGTIESTPTSNSRECWKVIIQIHLGTRDSEK</sequence>
<dbReference type="SUPFAM" id="SSF52283">
    <property type="entry name" value="Formate/glycerate dehydrogenase catalytic domain-like"/>
    <property type="match status" value="1"/>
</dbReference>
<dbReference type="InterPro" id="IPR006139">
    <property type="entry name" value="D-isomer_2_OHA_DH_cat_dom"/>
</dbReference>
<name>A0A2I3RMW7_PANTR</name>
<dbReference type="GO" id="GO:0003714">
    <property type="term" value="F:transcription corepressor activity"/>
    <property type="evidence" value="ECO:0000318"/>
    <property type="project" value="GO_Central"/>
</dbReference>
<evidence type="ECO:0000313" key="3">
    <source>
        <dbReference type="Ensembl" id="ENSPTRP00000065677.1"/>
    </source>
</evidence>
<accession>A0A2I3RMW7</accession>
<evidence type="ECO:0000259" key="2">
    <source>
        <dbReference type="Pfam" id="PF00389"/>
    </source>
</evidence>
<dbReference type="GO" id="GO:0003713">
    <property type="term" value="F:transcription coactivator activity"/>
    <property type="evidence" value="ECO:0000318"/>
    <property type="project" value="GO_Central"/>
</dbReference>
<organism evidence="3 4">
    <name type="scientific">Pan troglodytes</name>
    <name type="common">Chimpanzee</name>
    <dbReference type="NCBI Taxonomy" id="9598"/>
    <lineage>
        <taxon>Eukaryota</taxon>
        <taxon>Metazoa</taxon>
        <taxon>Chordata</taxon>
        <taxon>Craniata</taxon>
        <taxon>Vertebrata</taxon>
        <taxon>Euteleostomi</taxon>
        <taxon>Mammalia</taxon>
        <taxon>Eutheria</taxon>
        <taxon>Euarchontoglires</taxon>
        <taxon>Primates</taxon>
        <taxon>Haplorrhini</taxon>
        <taxon>Catarrhini</taxon>
        <taxon>Hominidae</taxon>
        <taxon>Pan</taxon>
    </lineage>
</organism>
<dbReference type="InterPro" id="IPR036291">
    <property type="entry name" value="NAD(P)-bd_dom_sf"/>
</dbReference>
<dbReference type="GeneTree" id="ENSGT00940000154430"/>
<reference evidence="3" key="1">
    <citation type="submission" date="2025-08" db="UniProtKB">
        <authorList>
            <consortium name="Ensembl"/>
        </authorList>
    </citation>
    <scope>IDENTIFICATION</scope>
</reference>
<dbReference type="GO" id="GO:0016616">
    <property type="term" value="F:oxidoreductase activity, acting on the CH-OH group of donors, NAD or NADP as acceptor"/>
    <property type="evidence" value="ECO:0007669"/>
    <property type="project" value="InterPro"/>
</dbReference>
<keyword evidence="4" id="KW-1185">Reference proteome</keyword>
<dbReference type="InParanoid" id="A0A2I3RMW7"/>
<dbReference type="GO" id="GO:0140297">
    <property type="term" value="F:DNA-binding transcription factor binding"/>
    <property type="evidence" value="ECO:0000318"/>
    <property type="project" value="GO_Central"/>
</dbReference>
<dbReference type="Bgee" id="ENSPTRG00000043174">
    <property type="expression patterns" value="Expressed in fibroblast"/>
</dbReference>
<feature type="domain" description="D-isomer specific 2-hydroxyacid dehydrogenase catalytic" evidence="2">
    <location>
        <begin position="40"/>
        <end position="212"/>
    </location>
</feature>
<dbReference type="GO" id="GO:0006357">
    <property type="term" value="P:regulation of transcription by RNA polymerase II"/>
    <property type="evidence" value="ECO:0000318"/>
    <property type="project" value="GO_Central"/>
</dbReference>
<dbReference type="Proteomes" id="UP000002277">
    <property type="component" value="Unplaced"/>
</dbReference>
<dbReference type="AlphaFoldDB" id="A0A2I3RMW7"/>
<dbReference type="OMA" id="QSTQETH"/>
<dbReference type="PANTHER" id="PTHR46029:SF6">
    <property type="entry name" value="C-TERMINAL BINDING PROTEIN 2"/>
    <property type="match status" value="1"/>
</dbReference>